<proteinExistence type="inferred from homology"/>
<dbReference type="InterPro" id="IPR013762">
    <property type="entry name" value="Integrase-like_cat_sf"/>
</dbReference>
<feature type="domain" description="Tyr recombinase" evidence="5">
    <location>
        <begin position="223"/>
        <end position="412"/>
    </location>
</feature>
<dbReference type="GO" id="GO:0015074">
    <property type="term" value="P:DNA integration"/>
    <property type="evidence" value="ECO:0007669"/>
    <property type="project" value="UniProtKB-KW"/>
</dbReference>
<keyword evidence="4" id="KW-0233">DNA recombination</keyword>
<dbReference type="EMBL" id="JAKUML010000026">
    <property type="protein sequence ID" value="MCJ8147502.1"/>
    <property type="molecule type" value="Genomic_DNA"/>
</dbReference>
<dbReference type="InterPro" id="IPR038488">
    <property type="entry name" value="Integrase_DNA-bd_sf"/>
</dbReference>
<keyword evidence="7" id="KW-1185">Reference proteome</keyword>
<dbReference type="Gene3D" id="1.10.443.10">
    <property type="entry name" value="Intergrase catalytic core"/>
    <property type="match status" value="1"/>
</dbReference>
<evidence type="ECO:0000313" key="7">
    <source>
        <dbReference type="Proteomes" id="UP001139701"/>
    </source>
</evidence>
<dbReference type="InterPro" id="IPR002104">
    <property type="entry name" value="Integrase_catalytic"/>
</dbReference>
<organism evidence="6 7">
    <name type="scientific">Acinetobacter sedimenti</name>
    <dbReference type="NCBI Taxonomy" id="2919922"/>
    <lineage>
        <taxon>Bacteria</taxon>
        <taxon>Pseudomonadati</taxon>
        <taxon>Pseudomonadota</taxon>
        <taxon>Gammaproteobacteria</taxon>
        <taxon>Moraxellales</taxon>
        <taxon>Moraxellaceae</taxon>
        <taxon>Acinetobacter</taxon>
    </lineage>
</organism>
<dbReference type="Gene3D" id="1.10.150.130">
    <property type="match status" value="1"/>
</dbReference>
<dbReference type="PROSITE" id="PS51898">
    <property type="entry name" value="TYR_RECOMBINASE"/>
    <property type="match status" value="1"/>
</dbReference>
<keyword evidence="2" id="KW-0229">DNA integration</keyword>
<dbReference type="InterPro" id="IPR025166">
    <property type="entry name" value="Integrase_DNA_bind_dom"/>
</dbReference>
<dbReference type="Proteomes" id="UP001139701">
    <property type="component" value="Unassembled WGS sequence"/>
</dbReference>
<dbReference type="PANTHER" id="PTHR30629">
    <property type="entry name" value="PROPHAGE INTEGRASE"/>
    <property type="match status" value="1"/>
</dbReference>
<evidence type="ECO:0000256" key="3">
    <source>
        <dbReference type="ARBA" id="ARBA00023125"/>
    </source>
</evidence>
<comment type="similarity">
    <text evidence="1">Belongs to the 'phage' integrase family.</text>
</comment>
<evidence type="ECO:0000313" key="6">
    <source>
        <dbReference type="EMBL" id="MCJ8147502.1"/>
    </source>
</evidence>
<protein>
    <submittedName>
        <fullName evidence="6">Integrase arm-type DNA-binding domain-containing protein</fullName>
    </submittedName>
</protein>
<dbReference type="Pfam" id="PF13356">
    <property type="entry name" value="Arm-DNA-bind_3"/>
    <property type="match status" value="1"/>
</dbReference>
<dbReference type="Pfam" id="PF22022">
    <property type="entry name" value="Phage_int_M"/>
    <property type="match status" value="1"/>
</dbReference>
<accession>A0A9X2B7U3</accession>
<dbReference type="Pfam" id="PF00589">
    <property type="entry name" value="Phage_integrase"/>
    <property type="match status" value="1"/>
</dbReference>
<dbReference type="CDD" id="cd00801">
    <property type="entry name" value="INT_P4_C"/>
    <property type="match status" value="1"/>
</dbReference>
<keyword evidence="3 6" id="KW-0238">DNA-binding</keyword>
<dbReference type="InterPro" id="IPR050808">
    <property type="entry name" value="Phage_Integrase"/>
</dbReference>
<evidence type="ECO:0000259" key="5">
    <source>
        <dbReference type="PROSITE" id="PS51898"/>
    </source>
</evidence>
<dbReference type="GO" id="GO:0006310">
    <property type="term" value="P:DNA recombination"/>
    <property type="evidence" value="ECO:0007669"/>
    <property type="project" value="UniProtKB-KW"/>
</dbReference>
<dbReference type="InterPro" id="IPR010998">
    <property type="entry name" value="Integrase_recombinase_N"/>
</dbReference>
<evidence type="ECO:0000256" key="2">
    <source>
        <dbReference type="ARBA" id="ARBA00022908"/>
    </source>
</evidence>
<sequence>MPKKAKELSAKSVSKLKQDGRYAVGGVDGLCLNIKNGYRSWILRVVVGQRTDENVKFVPHRRDIGLGGFPEVSLAEAREKARELRKQIRDGIDPLLEKRKHIEEQQIQKQKSKTFKECAEVVFANKKRELNSEKHAMQWANTIISYAYPILENRTIASITKTDIATILEPIWADKHETAKRVRGRLETIFDYAKAKDYFTGDNPAAWKGNLEPILGKINVEVESMPSLPYEKIQAFISHLHRKDGISAKALLFCILTACRSGEIFGATWPEMDFEKNIWIIPKSRMKAKKEHQVPLSPQAIAILESLRLNQSLGDLVFPAPRGGMLSDMSITALIKRMHAEQLEKDDIGYIDPKIGRRITTHGFRSTFRDWSADKTDYPREVCEHVLAHKLPDDVEAAYLRGAYLEKRKGLMADWAEFCSSHFN</sequence>
<comment type="caution">
    <text evidence="6">The sequence shown here is derived from an EMBL/GenBank/DDBJ whole genome shotgun (WGS) entry which is preliminary data.</text>
</comment>
<reference evidence="6" key="1">
    <citation type="submission" date="2022-02" db="EMBL/GenBank/DDBJ databases">
        <title>Acinetobacter A3.8 sp. nov., isolated from Sediment (Zhairuo Island).</title>
        <authorList>
            <person name="Zheng K."/>
        </authorList>
    </citation>
    <scope>NUCLEOTIDE SEQUENCE</scope>
    <source>
        <strain evidence="6">A3.8</strain>
    </source>
</reference>
<name>A0A9X2B7U3_9GAMM</name>
<dbReference type="InterPro" id="IPR011010">
    <property type="entry name" value="DNA_brk_join_enz"/>
</dbReference>
<evidence type="ECO:0000256" key="4">
    <source>
        <dbReference type="ARBA" id="ARBA00023172"/>
    </source>
</evidence>
<dbReference type="RefSeq" id="WP_241573828.1">
    <property type="nucleotide sequence ID" value="NZ_JAKUML010000026.1"/>
</dbReference>
<dbReference type="GO" id="GO:0003677">
    <property type="term" value="F:DNA binding"/>
    <property type="evidence" value="ECO:0007669"/>
    <property type="project" value="UniProtKB-KW"/>
</dbReference>
<dbReference type="AlphaFoldDB" id="A0A9X2B7U3"/>
<evidence type="ECO:0000256" key="1">
    <source>
        <dbReference type="ARBA" id="ARBA00008857"/>
    </source>
</evidence>
<dbReference type="SUPFAM" id="SSF56349">
    <property type="entry name" value="DNA breaking-rejoining enzymes"/>
    <property type="match status" value="1"/>
</dbReference>
<dbReference type="InterPro" id="IPR053876">
    <property type="entry name" value="Phage_int_M"/>
</dbReference>
<dbReference type="PANTHER" id="PTHR30629:SF2">
    <property type="entry name" value="PROPHAGE INTEGRASE INTS-RELATED"/>
    <property type="match status" value="1"/>
</dbReference>
<dbReference type="Gene3D" id="3.30.160.390">
    <property type="entry name" value="Integrase, DNA-binding domain"/>
    <property type="match status" value="1"/>
</dbReference>
<gene>
    <name evidence="6" type="ORF">MKI79_11540</name>
</gene>